<dbReference type="RefSeq" id="WP_189645674.1">
    <property type="nucleotide sequence ID" value="NZ_BMRC01000001.1"/>
</dbReference>
<keyword evidence="1" id="KW-0472">Membrane</keyword>
<dbReference type="EMBL" id="JBHMEI010000001">
    <property type="protein sequence ID" value="MFB9200068.1"/>
    <property type="molecule type" value="Genomic_DNA"/>
</dbReference>
<dbReference type="Proteomes" id="UP001589647">
    <property type="component" value="Unassembled WGS sequence"/>
</dbReference>
<gene>
    <name evidence="2" type="ORF">ACFFV7_02590</name>
</gene>
<keyword evidence="1" id="KW-1133">Transmembrane helix</keyword>
<keyword evidence="1" id="KW-0812">Transmembrane</keyword>
<feature type="transmembrane region" description="Helical" evidence="1">
    <location>
        <begin position="6"/>
        <end position="32"/>
    </location>
</feature>
<evidence type="ECO:0000256" key="1">
    <source>
        <dbReference type="SAM" id="Phobius"/>
    </source>
</evidence>
<accession>A0ABV5I6B1</accession>
<organism evidence="2 3">
    <name type="scientific">Nonomuraea spiralis</name>
    <dbReference type="NCBI Taxonomy" id="46182"/>
    <lineage>
        <taxon>Bacteria</taxon>
        <taxon>Bacillati</taxon>
        <taxon>Actinomycetota</taxon>
        <taxon>Actinomycetes</taxon>
        <taxon>Streptosporangiales</taxon>
        <taxon>Streptosporangiaceae</taxon>
        <taxon>Nonomuraea</taxon>
    </lineage>
</organism>
<evidence type="ECO:0000313" key="2">
    <source>
        <dbReference type="EMBL" id="MFB9200068.1"/>
    </source>
</evidence>
<evidence type="ECO:0000313" key="3">
    <source>
        <dbReference type="Proteomes" id="UP001589647"/>
    </source>
</evidence>
<protein>
    <submittedName>
        <fullName evidence="2">Uncharacterized protein</fullName>
    </submittedName>
</protein>
<reference evidence="2 3" key="1">
    <citation type="submission" date="2024-09" db="EMBL/GenBank/DDBJ databases">
        <authorList>
            <person name="Sun Q."/>
            <person name="Mori K."/>
        </authorList>
    </citation>
    <scope>NUCLEOTIDE SEQUENCE [LARGE SCALE GENOMIC DNA]</scope>
    <source>
        <strain evidence="2 3">CCM 3426</strain>
    </source>
</reference>
<proteinExistence type="predicted"/>
<sequence length="86" mass="9149">MSSPPLVASTAGLVALSAVVVAGVIWLIIVAVRLTKSPRNRPNPSVDLVDQARELKALGQIQEAVFLVRGETGMSQRAAARFVNRL</sequence>
<name>A0ABV5I6B1_9ACTN</name>
<comment type="caution">
    <text evidence="2">The sequence shown here is derived from an EMBL/GenBank/DDBJ whole genome shotgun (WGS) entry which is preliminary data.</text>
</comment>
<keyword evidence="3" id="KW-1185">Reference proteome</keyword>